<feature type="transmembrane region" description="Helical" evidence="1">
    <location>
        <begin position="267"/>
        <end position="287"/>
    </location>
</feature>
<dbReference type="AlphaFoldDB" id="A0A285N9Q8"/>
<protein>
    <submittedName>
        <fullName evidence="2">LexA-binding, inner membrane-associated putative hydrolase</fullName>
    </submittedName>
</protein>
<sequence length="350" mass="36014">MFLGHALLAFALATLVADWRGWSARRALTLGVVTGAFAAIPDVDVAYAAFALDFGGLTPGAMAQPSTFWDATRDVHRTMTHSLVISILAGPAFGLWAVTETGSRNSRIAGRGVAVVVLAGLIGVAYLTSGPLGGVVMSMFAVAGVGVAALCRLATDLPARTVGLAATAGLLSHPWGDLVTGAPPRLFYPFDARVLDARVLLHGDPTVHLLGAFALELATIWLAALAIAHVADRSWPSLVDRRAGIGVAYGVAAVAMAPPTLDVSYHFVFSILSVGLLCGGVSARSAAVSIPRRLRRQFDFRPLSSATPASRTAVGVRDHALGVAVTSLAGITAALASYVLVYAALAASIA</sequence>
<accession>A0A285N9Q8</accession>
<feature type="transmembrane region" description="Helical" evidence="1">
    <location>
        <begin position="209"/>
        <end position="231"/>
    </location>
</feature>
<dbReference type="Proteomes" id="UP000219453">
    <property type="component" value="Unassembled WGS sequence"/>
</dbReference>
<keyword evidence="1" id="KW-1133">Transmembrane helix</keyword>
<feature type="transmembrane region" description="Helical" evidence="1">
    <location>
        <begin position="320"/>
        <end position="345"/>
    </location>
</feature>
<evidence type="ECO:0000313" key="3">
    <source>
        <dbReference type="Proteomes" id="UP000219453"/>
    </source>
</evidence>
<keyword evidence="2" id="KW-0378">Hydrolase</keyword>
<dbReference type="RefSeq" id="WP_097007973.1">
    <property type="nucleotide sequence ID" value="NZ_OBEJ01000001.1"/>
</dbReference>
<dbReference type="Pfam" id="PF04307">
    <property type="entry name" value="YdjM"/>
    <property type="match status" value="1"/>
</dbReference>
<keyword evidence="1" id="KW-0472">Membrane</keyword>
<evidence type="ECO:0000313" key="2">
    <source>
        <dbReference type="EMBL" id="SNZ06028.1"/>
    </source>
</evidence>
<evidence type="ECO:0000256" key="1">
    <source>
        <dbReference type="SAM" id="Phobius"/>
    </source>
</evidence>
<reference evidence="3" key="1">
    <citation type="submission" date="2017-09" db="EMBL/GenBank/DDBJ databases">
        <authorList>
            <person name="Varghese N."/>
            <person name="Submissions S."/>
        </authorList>
    </citation>
    <scope>NUCLEOTIDE SEQUENCE [LARGE SCALE GENOMIC DNA]</scope>
    <source>
        <strain evidence="3">DSM 27208</strain>
    </source>
</reference>
<feature type="transmembrane region" description="Helical" evidence="1">
    <location>
        <begin position="78"/>
        <end position="96"/>
    </location>
</feature>
<gene>
    <name evidence="2" type="ORF">SAMN06269185_1014</name>
</gene>
<organism evidence="2 3">
    <name type="scientific">Natronoarchaeum philippinense</name>
    <dbReference type="NCBI Taxonomy" id="558529"/>
    <lineage>
        <taxon>Archaea</taxon>
        <taxon>Methanobacteriati</taxon>
        <taxon>Methanobacteriota</taxon>
        <taxon>Stenosarchaea group</taxon>
        <taxon>Halobacteria</taxon>
        <taxon>Halobacteriales</taxon>
        <taxon>Natronoarchaeaceae</taxon>
    </lineage>
</organism>
<name>A0A285N9Q8_NATPI</name>
<keyword evidence="3" id="KW-1185">Reference proteome</keyword>
<keyword evidence="1" id="KW-0812">Transmembrane</keyword>
<feature type="transmembrane region" description="Helical" evidence="1">
    <location>
        <begin position="243"/>
        <end position="261"/>
    </location>
</feature>
<dbReference type="EMBL" id="OBEJ01000001">
    <property type="protein sequence ID" value="SNZ06028.1"/>
    <property type="molecule type" value="Genomic_DNA"/>
</dbReference>
<dbReference type="OrthoDB" id="313450at2157"/>
<dbReference type="GO" id="GO:0016787">
    <property type="term" value="F:hydrolase activity"/>
    <property type="evidence" value="ECO:0007669"/>
    <property type="project" value="UniProtKB-KW"/>
</dbReference>
<proteinExistence type="predicted"/>
<dbReference type="InterPro" id="IPR007404">
    <property type="entry name" value="YdjM-like"/>
</dbReference>
<feature type="transmembrane region" description="Helical" evidence="1">
    <location>
        <begin position="108"/>
        <end position="126"/>
    </location>
</feature>